<dbReference type="InterPro" id="IPR017509">
    <property type="entry name" value="PrfH"/>
</dbReference>
<dbReference type="PROSITE" id="PS00745">
    <property type="entry name" value="RF_PROK_I"/>
    <property type="match status" value="1"/>
</dbReference>
<evidence type="ECO:0000313" key="5">
    <source>
        <dbReference type="Proteomes" id="UP000569732"/>
    </source>
</evidence>
<keyword evidence="5" id="KW-1185">Reference proteome</keyword>
<dbReference type="PANTHER" id="PTHR43804:SF9">
    <property type="entry name" value="PEPTIDE CHAIN RELEASE FACTOR HOMOLOG-RELATED"/>
    <property type="match status" value="1"/>
</dbReference>
<comment type="caution">
    <text evidence="4">The sequence shown here is derived from an EMBL/GenBank/DDBJ whole genome shotgun (WGS) entry which is preliminary data.</text>
</comment>
<evidence type="ECO:0000256" key="2">
    <source>
        <dbReference type="SAM" id="Coils"/>
    </source>
</evidence>
<dbReference type="NCBIfam" id="TIGR03072">
    <property type="entry name" value="release_prfH"/>
    <property type="match status" value="1"/>
</dbReference>
<gene>
    <name evidence="4" type="ORF">H0A36_18345</name>
</gene>
<dbReference type="Gene3D" id="3.30.70.1660">
    <property type="match status" value="1"/>
</dbReference>
<evidence type="ECO:0000313" key="4">
    <source>
        <dbReference type="EMBL" id="NYZ67979.1"/>
    </source>
</evidence>
<reference evidence="4 5" key="1">
    <citation type="submission" date="2020-07" db="EMBL/GenBank/DDBJ databases">
        <title>Endozoicomonas sp. nov., isolated from sediment.</title>
        <authorList>
            <person name="Gu T."/>
        </authorList>
    </citation>
    <scope>NUCLEOTIDE SEQUENCE [LARGE SCALE GENOMIC DNA]</scope>
    <source>
        <strain evidence="4 5">SM1973</strain>
    </source>
</reference>
<dbReference type="EMBL" id="JACCKB010000032">
    <property type="protein sequence ID" value="NYZ67979.1"/>
    <property type="molecule type" value="Genomic_DNA"/>
</dbReference>
<name>A0A853I5J2_9GAMM</name>
<accession>A0A853I5J2</accession>
<dbReference type="InterPro" id="IPR045853">
    <property type="entry name" value="Pep_chain_release_fac_I_sf"/>
</dbReference>
<proteinExistence type="inferred from homology"/>
<evidence type="ECO:0000256" key="1">
    <source>
        <dbReference type="ARBA" id="ARBA00010835"/>
    </source>
</evidence>
<feature type="domain" description="Prokaryotic-type class I peptide chain release factors" evidence="3">
    <location>
        <begin position="116"/>
        <end position="132"/>
    </location>
</feature>
<organism evidence="4 5">
    <name type="scientific">Spartinivicinus marinus</name>
    <dbReference type="NCBI Taxonomy" id="2994442"/>
    <lineage>
        <taxon>Bacteria</taxon>
        <taxon>Pseudomonadati</taxon>
        <taxon>Pseudomonadota</taxon>
        <taxon>Gammaproteobacteria</taxon>
        <taxon>Oceanospirillales</taxon>
        <taxon>Zooshikellaceae</taxon>
        <taxon>Spartinivicinus</taxon>
    </lineage>
</organism>
<dbReference type="Proteomes" id="UP000569732">
    <property type="component" value="Unassembled WGS sequence"/>
</dbReference>
<dbReference type="RefSeq" id="WP_180569998.1">
    <property type="nucleotide sequence ID" value="NZ_JACCKB010000032.1"/>
</dbReference>
<dbReference type="Gene3D" id="3.30.160.20">
    <property type="match status" value="1"/>
</dbReference>
<dbReference type="PANTHER" id="PTHR43804">
    <property type="entry name" value="LD18447P"/>
    <property type="match status" value="1"/>
</dbReference>
<protein>
    <submittedName>
        <fullName evidence="4">Peptide chain release factor H</fullName>
    </submittedName>
</protein>
<dbReference type="InterPro" id="IPR000352">
    <property type="entry name" value="Pep_chain_release_fac_I"/>
</dbReference>
<dbReference type="InterPro" id="IPR050057">
    <property type="entry name" value="Prokaryotic/Mito_RF"/>
</dbReference>
<dbReference type="SUPFAM" id="SSF75620">
    <property type="entry name" value="Release factor"/>
    <property type="match status" value="1"/>
</dbReference>
<feature type="coiled-coil region" evidence="2">
    <location>
        <begin position="152"/>
        <end position="179"/>
    </location>
</feature>
<dbReference type="GO" id="GO:0003747">
    <property type="term" value="F:translation release factor activity"/>
    <property type="evidence" value="ECO:0007669"/>
    <property type="project" value="InterPro"/>
</dbReference>
<dbReference type="Pfam" id="PF00472">
    <property type="entry name" value="RF-1"/>
    <property type="match status" value="1"/>
</dbReference>
<comment type="similarity">
    <text evidence="1">Belongs to the prokaryotic/mitochondrial release factor family.</text>
</comment>
<keyword evidence="2" id="KW-0175">Coiled coil</keyword>
<sequence length="209" mass="24072">MFWLQLSAGRGPVECTRAVTLSARYLEEEAKQFDIELNEVERIAANDKGCCYSVLYTVTGAEAEVFAQRWQGSLLWQSESQFRRGHKRKNWFFSGRYWPVKDFSIPREQVKITTCRSQGAGGQHVNTTDSAVQVTHIPTGIQCIVQSQRSQHSNKKLALLRLQEKLNELEQMAIAAESVKRWQQHTQLERGNPKRIFKGQEFIPLLNDF</sequence>
<evidence type="ECO:0000259" key="3">
    <source>
        <dbReference type="PROSITE" id="PS00745"/>
    </source>
</evidence>
<dbReference type="AlphaFoldDB" id="A0A853I5J2"/>